<sequence>MNPDHGQEVAEGSQPTFFRRRSKLLLSSVLSLIVIAGTVFSIASVLSQPHISKAAAPGIVGDVATYQSKTQLAQGVRAVPPQQTQLHSRAATTNTTPLPAFNNVGISAKANTAAGNFDGGGYSYSFDALLATSIEPGIPFTYKGIPFQWPNINNQTYPTQADNWQASGQVLPISGRSTATIGFIGAASNGTATGTGTVTYSDGTTGTYTLTLSDWTLGGGNLSQVATGNKIVSAQMTRNSKSGSQNVKTYLFYTSISTDATKTVLSVTLPKVTTKAQLHIFAYGAGPASYTSPYNSTGLSNDAYMSVGNFDGSHNSYSSSLLPWGIGYSLLYNKDLAGNYGMTFKWPNVLPGDQDNYIAQGQQVSVGQVANATKLGFIGAATGGPSYGTAYVNYSDGSQLIFKLGFSDWTLNGYTQPPSFNNRLFAGMNGRNTPNGRQNVSTFLFYAETDIDPTKTVVSVTLPSSVNKGQLHVYTIAEGQQGFFDNVGVSDDNGPLFGNLDGGGHSYSGQALQNAGIPFSSPNNLHPFTINGTSFTIKYGGGANPDNWVANGQVIPVNNVANATALAFLGSATGGLSSGNGTIYYSDGTSQTYMLAFSDWCSFTQSTYNYIVASMPYRNTVYGRQNTKNYLYEVEVPLQAGKTVSSVQLPSPAAYYGKMHIFAAAEHAGNLNNVGITNDNATSVGAFDGNNGNSYSAQALQSAGLVAGQNFSYNGYSFPWPAAGTLDNSIADGQTLADTPPAGATSLGFLGSSSNGLSGGPVFIRYTDGTMQQEQLIFLDWCNSYYPNVTSNIVATMSYRNTHTGRQTLKNYIYYQEVTLDPTKTVQSITLPEFGGFHIFSYAFK</sequence>
<gene>
    <name evidence="2" type="ORF">KSZ_36040</name>
</gene>
<evidence type="ECO:0000313" key="3">
    <source>
        <dbReference type="Proteomes" id="UP000635565"/>
    </source>
</evidence>
<evidence type="ECO:0000256" key="1">
    <source>
        <dbReference type="SAM" id="Phobius"/>
    </source>
</evidence>
<accession>A0ABQ3VJ10</accession>
<reference evidence="2 3" key="1">
    <citation type="journal article" date="2021" name="Int. J. Syst. Evol. Microbiol.">
        <title>Reticulibacter mediterranei gen. nov., sp. nov., within the new family Reticulibacteraceae fam. nov., and Ktedonospora formicarum gen. nov., sp. nov., Ktedonobacter robiniae sp. nov., Dictyobacter formicarum sp. nov. and Dictyobacter arantiisoli sp. nov., belonging to the class Ktedonobacteria.</title>
        <authorList>
            <person name="Yabe S."/>
            <person name="Zheng Y."/>
            <person name="Wang C.M."/>
            <person name="Sakai Y."/>
            <person name="Abe K."/>
            <person name="Yokota A."/>
            <person name="Donadio S."/>
            <person name="Cavaletti L."/>
            <person name="Monciardini P."/>
        </authorList>
    </citation>
    <scope>NUCLEOTIDE SEQUENCE [LARGE SCALE GENOMIC DNA]</scope>
    <source>
        <strain evidence="2 3">SOSP1-9</strain>
    </source>
</reference>
<organism evidence="2 3">
    <name type="scientific">Dictyobacter formicarum</name>
    <dbReference type="NCBI Taxonomy" id="2778368"/>
    <lineage>
        <taxon>Bacteria</taxon>
        <taxon>Bacillati</taxon>
        <taxon>Chloroflexota</taxon>
        <taxon>Ktedonobacteria</taxon>
        <taxon>Ktedonobacterales</taxon>
        <taxon>Dictyobacteraceae</taxon>
        <taxon>Dictyobacter</taxon>
    </lineage>
</organism>
<protein>
    <submittedName>
        <fullName evidence="2">Uncharacterized protein</fullName>
    </submittedName>
</protein>
<comment type="caution">
    <text evidence="2">The sequence shown here is derived from an EMBL/GenBank/DDBJ whole genome shotgun (WGS) entry which is preliminary data.</text>
</comment>
<feature type="transmembrane region" description="Helical" evidence="1">
    <location>
        <begin position="24"/>
        <end position="46"/>
    </location>
</feature>
<dbReference type="Proteomes" id="UP000635565">
    <property type="component" value="Unassembled WGS sequence"/>
</dbReference>
<proteinExistence type="predicted"/>
<keyword evidence="1" id="KW-0472">Membrane</keyword>
<dbReference type="RefSeq" id="WP_201363238.1">
    <property type="nucleotide sequence ID" value="NZ_BNJJ01000009.1"/>
</dbReference>
<keyword evidence="1" id="KW-0812">Transmembrane</keyword>
<dbReference type="EMBL" id="BNJJ01000009">
    <property type="protein sequence ID" value="GHO85598.1"/>
    <property type="molecule type" value="Genomic_DNA"/>
</dbReference>
<name>A0ABQ3VJ10_9CHLR</name>
<evidence type="ECO:0000313" key="2">
    <source>
        <dbReference type="EMBL" id="GHO85598.1"/>
    </source>
</evidence>
<keyword evidence="3" id="KW-1185">Reference proteome</keyword>
<keyword evidence="1" id="KW-1133">Transmembrane helix</keyword>